<dbReference type="EMBL" id="WJEC01008052">
    <property type="protein sequence ID" value="KAF7464257.1"/>
    <property type="molecule type" value="Genomic_DNA"/>
</dbReference>
<gene>
    <name evidence="2" type="ORF">GHT09_007581</name>
    <name evidence="3" type="ORF">MONAX_5E022928</name>
</gene>
<feature type="region of interest" description="Disordered" evidence="1">
    <location>
        <begin position="79"/>
        <end position="198"/>
    </location>
</feature>
<evidence type="ECO:0000256" key="1">
    <source>
        <dbReference type="SAM" id="MobiDB-lite"/>
    </source>
</evidence>
<evidence type="ECO:0000313" key="4">
    <source>
        <dbReference type="Proteomes" id="UP000335636"/>
    </source>
</evidence>
<name>A0A5E4A2T3_MARMO</name>
<evidence type="ECO:0000313" key="3">
    <source>
        <dbReference type="EMBL" id="VTJ51349.1"/>
    </source>
</evidence>
<protein>
    <submittedName>
        <fullName evidence="3">Uncharacterized protein</fullName>
    </submittedName>
</protein>
<dbReference type="Proteomes" id="UP000335636">
    <property type="component" value="Unassembled WGS sequence"/>
</dbReference>
<feature type="compositionally biased region" description="Low complexity" evidence="1">
    <location>
        <begin position="147"/>
        <end position="162"/>
    </location>
</feature>
<dbReference type="Proteomes" id="UP000662637">
    <property type="component" value="Unassembled WGS sequence"/>
</dbReference>
<organism evidence="3 4">
    <name type="scientific">Marmota monax</name>
    <name type="common">Woodchuck</name>
    <dbReference type="NCBI Taxonomy" id="9995"/>
    <lineage>
        <taxon>Eukaryota</taxon>
        <taxon>Metazoa</taxon>
        <taxon>Chordata</taxon>
        <taxon>Craniata</taxon>
        <taxon>Vertebrata</taxon>
        <taxon>Euteleostomi</taxon>
        <taxon>Mammalia</taxon>
        <taxon>Eutheria</taxon>
        <taxon>Euarchontoglires</taxon>
        <taxon>Glires</taxon>
        <taxon>Rodentia</taxon>
        <taxon>Sciuromorpha</taxon>
        <taxon>Sciuridae</taxon>
        <taxon>Xerinae</taxon>
        <taxon>Marmotini</taxon>
        <taxon>Marmota</taxon>
    </lineage>
</organism>
<proteinExistence type="predicted"/>
<reference evidence="2" key="2">
    <citation type="submission" date="2020-08" db="EMBL/GenBank/DDBJ databases">
        <authorList>
            <person name="Shumante A."/>
            <person name="Zimin A.V."/>
            <person name="Puiu D."/>
            <person name="Salzberg S.L."/>
        </authorList>
    </citation>
    <scope>NUCLEOTIDE SEQUENCE</scope>
    <source>
        <strain evidence="2">WC2-LM</strain>
        <tissue evidence="2">Liver</tissue>
    </source>
</reference>
<reference evidence="3 4" key="1">
    <citation type="submission" date="2019-04" db="EMBL/GenBank/DDBJ databases">
        <authorList>
            <person name="Alioto T."/>
            <person name="Alioto T."/>
        </authorList>
    </citation>
    <scope>NUCLEOTIDE SEQUENCE [LARGE SCALE GENOMIC DNA]</scope>
</reference>
<keyword evidence="4" id="KW-1185">Reference proteome</keyword>
<accession>A0A5E4A2T3</accession>
<dbReference type="EMBL" id="CABDUW010000003">
    <property type="protein sequence ID" value="VTJ51349.1"/>
    <property type="molecule type" value="Genomic_DNA"/>
</dbReference>
<dbReference type="AlphaFoldDB" id="A0A5E4A2T3"/>
<sequence>MINGLRRVASSGRQERPVQVLEAPHRNRSPRSRPGSGCGGPWEGAWGGHCQPGKATFRLRRVPHVVRLGERVWARPECSGRSLFPPLPRGPRRPTRPAPRASPFPRNKFPLTSSLPRSPKTRTMRQPPAPSRSPGCSAGQGETRACFPRGFARRGAQFARSAGVRRVDASPPRELPNADPRAQSLPPLLAEPPWDSSS</sequence>
<evidence type="ECO:0000313" key="2">
    <source>
        <dbReference type="EMBL" id="KAF7464257.1"/>
    </source>
</evidence>
<feature type="region of interest" description="Disordered" evidence="1">
    <location>
        <begin position="1"/>
        <end position="40"/>
    </location>
</feature>